<protein>
    <submittedName>
        <fullName evidence="1">Uncharacterized protein</fullName>
    </submittedName>
</protein>
<keyword evidence="2" id="KW-1185">Reference proteome</keyword>
<evidence type="ECO:0000313" key="2">
    <source>
        <dbReference type="Proteomes" id="UP000308600"/>
    </source>
</evidence>
<dbReference type="Proteomes" id="UP000308600">
    <property type="component" value="Unassembled WGS sequence"/>
</dbReference>
<accession>A0ACD3AMB2</accession>
<gene>
    <name evidence="1" type="ORF">BDN72DRAFT_844460</name>
</gene>
<name>A0ACD3AMB2_9AGAR</name>
<organism evidence="1 2">
    <name type="scientific">Pluteus cervinus</name>
    <dbReference type="NCBI Taxonomy" id="181527"/>
    <lineage>
        <taxon>Eukaryota</taxon>
        <taxon>Fungi</taxon>
        <taxon>Dikarya</taxon>
        <taxon>Basidiomycota</taxon>
        <taxon>Agaricomycotina</taxon>
        <taxon>Agaricomycetes</taxon>
        <taxon>Agaricomycetidae</taxon>
        <taxon>Agaricales</taxon>
        <taxon>Pluteineae</taxon>
        <taxon>Pluteaceae</taxon>
        <taxon>Pluteus</taxon>
    </lineage>
</organism>
<sequence length="110" mass="12130">MSCSAYIHPPQCRLGHTKARNELAICVRIPSSLRAVGAFMLFLLCPVHLPSDGRPLSTSLRVRFSPFWTFISLPFLVPTPTLTPGSCRYSAYGKLRYGTGGYTAVYAFSL</sequence>
<evidence type="ECO:0000313" key="1">
    <source>
        <dbReference type="EMBL" id="TFK66379.1"/>
    </source>
</evidence>
<dbReference type="EMBL" id="ML208407">
    <property type="protein sequence ID" value="TFK66379.1"/>
    <property type="molecule type" value="Genomic_DNA"/>
</dbReference>
<reference evidence="1 2" key="1">
    <citation type="journal article" date="2019" name="Nat. Ecol. Evol.">
        <title>Megaphylogeny resolves global patterns of mushroom evolution.</title>
        <authorList>
            <person name="Varga T."/>
            <person name="Krizsan K."/>
            <person name="Foldi C."/>
            <person name="Dima B."/>
            <person name="Sanchez-Garcia M."/>
            <person name="Sanchez-Ramirez S."/>
            <person name="Szollosi G.J."/>
            <person name="Szarkandi J.G."/>
            <person name="Papp V."/>
            <person name="Albert L."/>
            <person name="Andreopoulos W."/>
            <person name="Angelini C."/>
            <person name="Antonin V."/>
            <person name="Barry K.W."/>
            <person name="Bougher N.L."/>
            <person name="Buchanan P."/>
            <person name="Buyck B."/>
            <person name="Bense V."/>
            <person name="Catcheside P."/>
            <person name="Chovatia M."/>
            <person name="Cooper J."/>
            <person name="Damon W."/>
            <person name="Desjardin D."/>
            <person name="Finy P."/>
            <person name="Geml J."/>
            <person name="Haridas S."/>
            <person name="Hughes K."/>
            <person name="Justo A."/>
            <person name="Karasinski D."/>
            <person name="Kautmanova I."/>
            <person name="Kiss B."/>
            <person name="Kocsube S."/>
            <person name="Kotiranta H."/>
            <person name="LaButti K.M."/>
            <person name="Lechner B.E."/>
            <person name="Liimatainen K."/>
            <person name="Lipzen A."/>
            <person name="Lukacs Z."/>
            <person name="Mihaltcheva S."/>
            <person name="Morgado L.N."/>
            <person name="Niskanen T."/>
            <person name="Noordeloos M.E."/>
            <person name="Ohm R.A."/>
            <person name="Ortiz-Santana B."/>
            <person name="Ovrebo C."/>
            <person name="Racz N."/>
            <person name="Riley R."/>
            <person name="Savchenko A."/>
            <person name="Shiryaev A."/>
            <person name="Soop K."/>
            <person name="Spirin V."/>
            <person name="Szebenyi C."/>
            <person name="Tomsovsky M."/>
            <person name="Tulloss R.E."/>
            <person name="Uehling J."/>
            <person name="Grigoriev I.V."/>
            <person name="Vagvolgyi C."/>
            <person name="Papp T."/>
            <person name="Martin F.M."/>
            <person name="Miettinen O."/>
            <person name="Hibbett D.S."/>
            <person name="Nagy L.G."/>
        </authorList>
    </citation>
    <scope>NUCLEOTIDE SEQUENCE [LARGE SCALE GENOMIC DNA]</scope>
    <source>
        <strain evidence="1 2">NL-1719</strain>
    </source>
</reference>
<proteinExistence type="predicted"/>